<dbReference type="PANTHER" id="PTHR35813">
    <property type="entry name" value="INNER MEMBRANE PROTEIN YBAN"/>
    <property type="match status" value="1"/>
</dbReference>
<name>A0ABD7Q0U3_HAFAL</name>
<evidence type="ECO:0000313" key="2">
    <source>
        <dbReference type="EMBL" id="TBL65947.1"/>
    </source>
</evidence>
<sequence length="154" mass="17753">MVITHDFRCNAHVTSDGNGVVGSRARDIMQRILLIFLGWIAFGLACLGAILPLLPTTPFLLVAAWCFSRSSPRFHHWLLYNSWFGSYLRHWQKHRGLPSGAKPKAIIFIILTFALSLWLVNMWWVRILLLVILVCLLIFMWRLPVIDAEQEKTP</sequence>
<proteinExistence type="predicted"/>
<dbReference type="Proteomes" id="UP000291600">
    <property type="component" value="Unassembled WGS sequence"/>
</dbReference>
<dbReference type="EMBL" id="SITJ01000077">
    <property type="protein sequence ID" value="TBL65947.1"/>
    <property type="molecule type" value="Genomic_DNA"/>
</dbReference>
<reference evidence="2 3" key="1">
    <citation type="submission" date="2019-02" db="EMBL/GenBank/DDBJ databases">
        <title>Comparative genomic analysis of the Hafnia genus genomes.</title>
        <authorList>
            <person name="Zhiqiu Y."/>
            <person name="Chao Y."/>
            <person name="Yuhui D."/>
            <person name="Di H."/>
            <person name="Bin L."/>
        </authorList>
    </citation>
    <scope>NUCLEOTIDE SEQUENCE [LARGE SCALE GENOMIC DNA]</scope>
    <source>
        <strain evidence="2 3">PCM_1210</strain>
    </source>
</reference>
<keyword evidence="1" id="KW-1133">Transmembrane helix</keyword>
<dbReference type="PANTHER" id="PTHR35813:SF1">
    <property type="entry name" value="INNER MEMBRANE PROTEIN YBAN"/>
    <property type="match status" value="1"/>
</dbReference>
<keyword evidence="1" id="KW-0812">Transmembrane</keyword>
<keyword evidence="1" id="KW-0472">Membrane</keyword>
<feature type="transmembrane region" description="Helical" evidence="1">
    <location>
        <begin position="32"/>
        <end position="54"/>
    </location>
</feature>
<accession>A0ABD7Q0U3</accession>
<dbReference type="Pfam" id="PF04304">
    <property type="entry name" value="DUF454"/>
    <property type="match status" value="1"/>
</dbReference>
<gene>
    <name evidence="2" type="ORF">EYY96_20565</name>
</gene>
<evidence type="ECO:0000313" key="3">
    <source>
        <dbReference type="Proteomes" id="UP000291600"/>
    </source>
</evidence>
<dbReference type="NCBIfam" id="NF007818">
    <property type="entry name" value="PRK10527.1"/>
    <property type="match status" value="1"/>
</dbReference>
<protein>
    <submittedName>
        <fullName evidence="2">DUF454 family protein</fullName>
    </submittedName>
</protein>
<feature type="transmembrane region" description="Helical" evidence="1">
    <location>
        <begin position="127"/>
        <end position="145"/>
    </location>
</feature>
<organism evidence="2 3">
    <name type="scientific">Hafnia alvei</name>
    <dbReference type="NCBI Taxonomy" id="569"/>
    <lineage>
        <taxon>Bacteria</taxon>
        <taxon>Pseudomonadati</taxon>
        <taxon>Pseudomonadota</taxon>
        <taxon>Gammaproteobacteria</taxon>
        <taxon>Enterobacterales</taxon>
        <taxon>Hafniaceae</taxon>
        <taxon>Hafnia</taxon>
    </lineage>
</organism>
<comment type="caution">
    <text evidence="2">The sequence shown here is derived from an EMBL/GenBank/DDBJ whole genome shotgun (WGS) entry which is preliminary data.</text>
</comment>
<feature type="transmembrane region" description="Helical" evidence="1">
    <location>
        <begin position="103"/>
        <end position="121"/>
    </location>
</feature>
<dbReference type="InterPro" id="IPR007401">
    <property type="entry name" value="DUF454"/>
</dbReference>
<evidence type="ECO:0000256" key="1">
    <source>
        <dbReference type="SAM" id="Phobius"/>
    </source>
</evidence>
<dbReference type="AlphaFoldDB" id="A0ABD7Q0U3"/>